<evidence type="ECO:0000313" key="5">
    <source>
        <dbReference type="Proteomes" id="UP000070444"/>
    </source>
</evidence>
<dbReference type="OrthoDB" id="20949at2759"/>
<feature type="compositionally biased region" description="Acidic residues" evidence="3">
    <location>
        <begin position="47"/>
        <end position="78"/>
    </location>
</feature>
<dbReference type="GO" id="GO:0000460">
    <property type="term" value="P:maturation of 5.8S rRNA"/>
    <property type="evidence" value="ECO:0007669"/>
    <property type="project" value="TreeGrafter"/>
</dbReference>
<feature type="compositionally biased region" description="Basic residues" evidence="3">
    <location>
        <begin position="1"/>
        <end position="18"/>
    </location>
</feature>
<gene>
    <name evidence="4" type="ORF">CONCODRAFT_77746</name>
</gene>
<reference evidence="4 5" key="1">
    <citation type="journal article" date="2015" name="Genome Biol. Evol.">
        <title>Phylogenomic analyses indicate that early fungi evolved digesting cell walls of algal ancestors of land plants.</title>
        <authorList>
            <person name="Chang Y."/>
            <person name="Wang S."/>
            <person name="Sekimoto S."/>
            <person name="Aerts A.L."/>
            <person name="Choi C."/>
            <person name="Clum A."/>
            <person name="LaButti K.M."/>
            <person name="Lindquist E.A."/>
            <person name="Yee Ngan C."/>
            <person name="Ohm R.A."/>
            <person name="Salamov A.A."/>
            <person name="Grigoriev I.V."/>
            <person name="Spatafora J.W."/>
            <person name="Berbee M.L."/>
        </authorList>
    </citation>
    <scope>NUCLEOTIDE SEQUENCE [LARGE SCALE GENOMIC DNA]</scope>
    <source>
        <strain evidence="4 5">NRRL 28638</strain>
    </source>
</reference>
<dbReference type="PANTHER" id="PTHR13245">
    <property type="entry name" value="RRP15-LIKE PROTEIN"/>
    <property type="match status" value="1"/>
</dbReference>
<feature type="region of interest" description="Disordered" evidence="3">
    <location>
        <begin position="1"/>
        <end position="98"/>
    </location>
</feature>
<dbReference type="EMBL" id="KQ964451">
    <property type="protein sequence ID" value="KXN72565.1"/>
    <property type="molecule type" value="Genomic_DNA"/>
</dbReference>
<evidence type="ECO:0000256" key="1">
    <source>
        <dbReference type="ARBA" id="ARBA00007462"/>
    </source>
</evidence>
<sequence length="225" mass="24927">MSTKITNKKNTKNIRKNKSKGETEEVETEATKLESAIQEYQNKLGGDDNDADADDEDQELSEEADSEGSDGSEDESNDEGISAQKPAKKKKRVHHTSEDFSSVLASLVNQSSGALPNQTPVLSKSKQTIAKLEDEKLEEQAKKLLKLEKKAQQEKAHVLPDHKTVEYEKKLRKVATRGVVKLFNAIKAQQRSDEQAVGGGSVNEKIEMAQQSKSNFLSMLKNNNI</sequence>
<dbReference type="GO" id="GO:0000470">
    <property type="term" value="P:maturation of LSU-rRNA"/>
    <property type="evidence" value="ECO:0007669"/>
    <property type="project" value="TreeGrafter"/>
</dbReference>
<dbReference type="GO" id="GO:0030687">
    <property type="term" value="C:preribosome, large subunit precursor"/>
    <property type="evidence" value="ECO:0007669"/>
    <property type="project" value="TreeGrafter"/>
</dbReference>
<evidence type="ECO:0000313" key="4">
    <source>
        <dbReference type="EMBL" id="KXN72565.1"/>
    </source>
</evidence>
<keyword evidence="5" id="KW-1185">Reference proteome</keyword>
<proteinExistence type="inferred from homology"/>
<dbReference type="Proteomes" id="UP000070444">
    <property type="component" value="Unassembled WGS sequence"/>
</dbReference>
<dbReference type="Pfam" id="PF07890">
    <property type="entry name" value="Rrp15p"/>
    <property type="match status" value="1"/>
</dbReference>
<accession>A0A137PC67</accession>
<organism evidence="4 5">
    <name type="scientific">Conidiobolus coronatus (strain ATCC 28846 / CBS 209.66 / NRRL 28638)</name>
    <name type="common">Delacroixia coronata</name>
    <dbReference type="NCBI Taxonomy" id="796925"/>
    <lineage>
        <taxon>Eukaryota</taxon>
        <taxon>Fungi</taxon>
        <taxon>Fungi incertae sedis</taxon>
        <taxon>Zoopagomycota</taxon>
        <taxon>Entomophthoromycotina</taxon>
        <taxon>Entomophthoromycetes</taxon>
        <taxon>Entomophthorales</taxon>
        <taxon>Ancylistaceae</taxon>
        <taxon>Conidiobolus</taxon>
    </lineage>
</organism>
<comment type="similarity">
    <text evidence="1">Belongs to the RRP15 family.</text>
</comment>
<dbReference type="STRING" id="796925.A0A137PC67"/>
<protein>
    <submittedName>
        <fullName evidence="4">Rrp15p-domain-containing protein</fullName>
    </submittedName>
</protein>
<dbReference type="InterPro" id="IPR012459">
    <property type="entry name" value="Rrp15"/>
</dbReference>
<evidence type="ECO:0000256" key="3">
    <source>
        <dbReference type="SAM" id="MobiDB-lite"/>
    </source>
</evidence>
<name>A0A137PC67_CONC2</name>
<dbReference type="AlphaFoldDB" id="A0A137PC67"/>
<dbReference type="PANTHER" id="PTHR13245:SF14">
    <property type="entry name" value="RRP15-LIKE PROTEIN"/>
    <property type="match status" value="1"/>
</dbReference>
<dbReference type="OMA" id="FVKQRFY"/>
<feature type="coiled-coil region" evidence="2">
    <location>
        <begin position="122"/>
        <end position="157"/>
    </location>
</feature>
<evidence type="ECO:0000256" key="2">
    <source>
        <dbReference type="SAM" id="Coils"/>
    </source>
</evidence>
<keyword evidence="2" id="KW-0175">Coiled coil</keyword>